<feature type="signal peptide" evidence="2">
    <location>
        <begin position="1"/>
        <end position="20"/>
    </location>
</feature>
<evidence type="ECO:0000313" key="4">
    <source>
        <dbReference type="Proteomes" id="UP000438182"/>
    </source>
</evidence>
<dbReference type="RefSeq" id="WP_160426699.1">
    <property type="nucleotide sequence ID" value="NZ_WSTA01000097.1"/>
</dbReference>
<dbReference type="EMBL" id="WSTA01000097">
    <property type="protein sequence ID" value="MWC00048.1"/>
    <property type="molecule type" value="Genomic_DNA"/>
</dbReference>
<organism evidence="3 4">
    <name type="scientific">Agromyces seonyuensis</name>
    <dbReference type="NCBI Taxonomy" id="2662446"/>
    <lineage>
        <taxon>Bacteria</taxon>
        <taxon>Bacillati</taxon>
        <taxon>Actinomycetota</taxon>
        <taxon>Actinomycetes</taxon>
        <taxon>Micrococcales</taxon>
        <taxon>Microbacteriaceae</taxon>
        <taxon>Agromyces</taxon>
    </lineage>
</organism>
<evidence type="ECO:0000313" key="3">
    <source>
        <dbReference type="EMBL" id="MWC00048.1"/>
    </source>
</evidence>
<proteinExistence type="predicted"/>
<reference evidence="3 4" key="1">
    <citation type="submission" date="2019-12" db="EMBL/GenBank/DDBJ databases">
        <authorList>
            <person name="Kim Y.S."/>
        </authorList>
    </citation>
    <scope>NUCLEOTIDE SEQUENCE [LARGE SCALE GENOMIC DNA]</scope>
    <source>
        <strain evidence="3 4">MMS17-SY077</strain>
    </source>
</reference>
<keyword evidence="4" id="KW-1185">Reference proteome</keyword>
<dbReference type="Proteomes" id="UP000438182">
    <property type="component" value="Unassembled WGS sequence"/>
</dbReference>
<sequence>MPVPAFIRPAALVVSALGLAALLAGCTGGSDRDSETALPTPSPAATSAAPTPEPTAPANADDEARAADCATLADVPTAASEALQSAYAQASTDPAAAVATLQDFAAGFSATRAALTSPTVQAAADDAGAAFDGLVVTVEGVVADPVSADLSALTEQATQMQNAFAAIGEICS</sequence>
<evidence type="ECO:0000256" key="1">
    <source>
        <dbReference type="SAM" id="MobiDB-lite"/>
    </source>
</evidence>
<keyword evidence="2" id="KW-0732">Signal</keyword>
<gene>
    <name evidence="3" type="ORF">GB864_15990</name>
</gene>
<accession>A0A6I4P842</accession>
<protein>
    <recommendedName>
        <fullName evidence="5">Lipoprotein</fullName>
    </recommendedName>
</protein>
<comment type="caution">
    <text evidence="3">The sequence shown here is derived from an EMBL/GenBank/DDBJ whole genome shotgun (WGS) entry which is preliminary data.</text>
</comment>
<feature type="compositionally biased region" description="Low complexity" evidence="1">
    <location>
        <begin position="36"/>
        <end position="50"/>
    </location>
</feature>
<evidence type="ECO:0000256" key="2">
    <source>
        <dbReference type="SAM" id="SignalP"/>
    </source>
</evidence>
<feature type="chain" id="PRO_5039195277" description="Lipoprotein" evidence="2">
    <location>
        <begin position="21"/>
        <end position="172"/>
    </location>
</feature>
<dbReference type="AlphaFoldDB" id="A0A6I4P842"/>
<feature type="region of interest" description="Disordered" evidence="1">
    <location>
        <begin position="30"/>
        <end position="63"/>
    </location>
</feature>
<evidence type="ECO:0008006" key="5">
    <source>
        <dbReference type="Google" id="ProtNLM"/>
    </source>
</evidence>
<name>A0A6I4P842_9MICO</name>